<sequence length="147" mass="16621">MDREFRLAYYPVSVMVVPVEIVQAVELLFHAASENLGAVVSLWAPVILVSPNKRTEAAKFAQLWNEVVCSFREEDLISDRKGHKLTYIILRFSFNIELVDLGHGNKDSVPRRQLFAGTGSKPAIVFPPVITAHWEEQVSINVLHFFS</sequence>
<comment type="caution">
    <text evidence="1">The sequence shown here is derived from an EMBL/GenBank/DDBJ whole genome shotgun (WGS) entry which is preliminary data.</text>
</comment>
<accession>A0A427AFM5</accession>
<proteinExistence type="predicted"/>
<reference evidence="1 2" key="1">
    <citation type="journal article" date="2014" name="Agronomy (Basel)">
        <title>A Draft Genome Sequence for Ensete ventricosum, the Drought-Tolerant Tree Against Hunger.</title>
        <authorList>
            <person name="Harrison J."/>
            <person name="Moore K.A."/>
            <person name="Paszkiewicz K."/>
            <person name="Jones T."/>
            <person name="Grant M."/>
            <person name="Ambacheew D."/>
            <person name="Muzemil S."/>
            <person name="Studholme D.J."/>
        </authorList>
    </citation>
    <scope>NUCLEOTIDE SEQUENCE [LARGE SCALE GENOMIC DNA]</scope>
</reference>
<gene>
    <name evidence="1" type="ORF">B296_00017195</name>
</gene>
<dbReference type="EMBL" id="AMZH03002601">
    <property type="protein sequence ID" value="RRT75038.1"/>
    <property type="molecule type" value="Genomic_DNA"/>
</dbReference>
<name>A0A427AFM5_ENSVE</name>
<evidence type="ECO:0000313" key="2">
    <source>
        <dbReference type="Proteomes" id="UP000287651"/>
    </source>
</evidence>
<dbReference type="Proteomes" id="UP000287651">
    <property type="component" value="Unassembled WGS sequence"/>
</dbReference>
<protein>
    <submittedName>
        <fullName evidence="1">Uncharacterized protein</fullName>
    </submittedName>
</protein>
<evidence type="ECO:0000313" key="1">
    <source>
        <dbReference type="EMBL" id="RRT75038.1"/>
    </source>
</evidence>
<dbReference type="AlphaFoldDB" id="A0A427AFM5"/>
<organism evidence="1 2">
    <name type="scientific">Ensete ventricosum</name>
    <name type="common">Abyssinian banana</name>
    <name type="synonym">Musa ensete</name>
    <dbReference type="NCBI Taxonomy" id="4639"/>
    <lineage>
        <taxon>Eukaryota</taxon>
        <taxon>Viridiplantae</taxon>
        <taxon>Streptophyta</taxon>
        <taxon>Embryophyta</taxon>
        <taxon>Tracheophyta</taxon>
        <taxon>Spermatophyta</taxon>
        <taxon>Magnoliopsida</taxon>
        <taxon>Liliopsida</taxon>
        <taxon>Zingiberales</taxon>
        <taxon>Musaceae</taxon>
        <taxon>Ensete</taxon>
    </lineage>
</organism>